<dbReference type="EMBL" id="HE681724">
    <property type="protein sequence ID" value="CCG24405.1"/>
    <property type="molecule type" value="Genomic_DNA"/>
</dbReference>
<keyword evidence="4 9" id="KW-0645">Protease</keyword>
<proteinExistence type="inferred from homology"/>
<protein>
    <submittedName>
        <fullName evidence="10">Lap41 aminopeptidase yscI</fullName>
    </submittedName>
</protein>
<dbReference type="GeneID" id="14541777"/>
<keyword evidence="7 9" id="KW-0862">Zinc</keyword>
<dbReference type="Gene3D" id="3.40.630.10">
    <property type="entry name" value="Zn peptidases"/>
    <property type="match status" value="1"/>
</dbReference>
<comment type="similarity">
    <text evidence="2 9">Belongs to the peptidase M18 family.</text>
</comment>
<comment type="cofactor">
    <cofactor evidence="1">
        <name>Zn(2+)</name>
        <dbReference type="ChEBI" id="CHEBI:29105"/>
    </cofactor>
</comment>
<accession>H8X8D0</accession>
<evidence type="ECO:0000256" key="2">
    <source>
        <dbReference type="ARBA" id="ARBA00008290"/>
    </source>
</evidence>
<sequence>MSDTTIDDLVTGITAALISKLQQQDVVQTRTNANDEKIEQTVSNYNAEYFDKLAERYIEFTYNNPTIYHVVDHFKRQLKDAGFEYLPEPESWSEVRPGKYFTTRNGSSLVAFVIGKDWKPGKGFGAVGSHIDSLTTVLKPVSKKDKVDGYELLGIAPYAGTLNNLWWDRDLGIGGRLLVKDSKGKVTQHLVDSTPHPIAHIPTLAPHFGEPAVGPFNTETKAVPVIGFSQGEDPEPTEAEKRAPLYGKHSLKLLRYIAKKANVSVESISQWDLQLFDVQKGTKGGLNNEFIFAPRVDDRVCSFAALNGLINAATQKELEDDSFSIVALYDNEEIGSLTRAGARGGILESVVERVVASEYYNPDGLSVQDKVRLIYANSIILSADVNHLLNPNFKEVYLEKHETVPNKGVSIALDPNGHFATDSIGLAFVESLAKANKDELQYFQIRNDTRSGGSIGPAISSATGVRTIDLGIPQLSMHSIRATLGSKDIGLGTKFFTGFFQNWRSTYDKFADL</sequence>
<dbReference type="HOGENOM" id="CLU_019532_3_0_1"/>
<dbReference type="GO" id="GO:0008270">
    <property type="term" value="F:zinc ion binding"/>
    <property type="evidence" value="ECO:0007669"/>
    <property type="project" value="InterPro"/>
</dbReference>
<dbReference type="KEGG" id="cot:CORT_0F01780"/>
<dbReference type="Gene3D" id="2.30.250.10">
    <property type="entry name" value="Aminopeptidase i, Domain 2"/>
    <property type="match status" value="1"/>
</dbReference>
<dbReference type="InterPro" id="IPR001948">
    <property type="entry name" value="Peptidase_M18"/>
</dbReference>
<keyword evidence="8 9" id="KW-0482">Metalloprotease</keyword>
<dbReference type="RefSeq" id="XP_003870534.1">
    <property type="nucleotide sequence ID" value="XM_003870485.1"/>
</dbReference>
<dbReference type="MEROPS" id="M18.001"/>
<dbReference type="OrthoDB" id="9880441at2759"/>
<dbReference type="SUPFAM" id="SSF53187">
    <property type="entry name" value="Zn-dependent exopeptidases"/>
    <property type="match status" value="1"/>
</dbReference>
<dbReference type="Pfam" id="PF02127">
    <property type="entry name" value="Peptidase_M18"/>
    <property type="match status" value="1"/>
</dbReference>
<dbReference type="AlphaFoldDB" id="H8X8D0"/>
<dbReference type="PANTHER" id="PTHR28570:SF4">
    <property type="entry name" value="VACUOLAR AMINOPEPTIDASE 1"/>
    <property type="match status" value="1"/>
</dbReference>
<evidence type="ECO:0000256" key="5">
    <source>
        <dbReference type="ARBA" id="ARBA00022723"/>
    </source>
</evidence>
<evidence type="ECO:0000256" key="7">
    <source>
        <dbReference type="ARBA" id="ARBA00022833"/>
    </source>
</evidence>
<gene>
    <name evidence="10" type="ORF">CORT_0F01780</name>
</gene>
<dbReference type="CDD" id="cd05658">
    <property type="entry name" value="M18_DAP"/>
    <property type="match status" value="1"/>
</dbReference>
<dbReference type="PANTHER" id="PTHR28570">
    <property type="entry name" value="ASPARTYL AMINOPEPTIDASE"/>
    <property type="match status" value="1"/>
</dbReference>
<keyword evidence="11" id="KW-1185">Reference proteome</keyword>
<evidence type="ECO:0000256" key="8">
    <source>
        <dbReference type="ARBA" id="ARBA00023049"/>
    </source>
</evidence>
<dbReference type="SUPFAM" id="SSF101821">
    <property type="entry name" value="Aminopeptidase/glucanase lid domain"/>
    <property type="match status" value="1"/>
</dbReference>
<dbReference type="InterPro" id="IPR023358">
    <property type="entry name" value="Peptidase_M18_dom2"/>
</dbReference>
<evidence type="ECO:0000256" key="4">
    <source>
        <dbReference type="ARBA" id="ARBA00022670"/>
    </source>
</evidence>
<evidence type="ECO:0000256" key="9">
    <source>
        <dbReference type="RuleBase" id="RU004386"/>
    </source>
</evidence>
<reference evidence="10 11" key="1">
    <citation type="journal article" date="2012" name="PLoS ONE">
        <title>Sequence and analysis of the genome of the pathogenic yeast Candida orthopsilosis.</title>
        <authorList>
            <person name="Riccombeni A."/>
            <person name="Vidanes G."/>
            <person name="Proux-Wera E."/>
            <person name="Wolfe K.H."/>
            <person name="Butler G."/>
        </authorList>
    </citation>
    <scope>NUCLEOTIDE SEQUENCE [LARGE SCALE GENOMIC DNA]</scope>
    <source>
        <strain evidence="10 11">Co 90-125</strain>
    </source>
</reference>
<dbReference type="GO" id="GO:0070006">
    <property type="term" value="F:metalloaminopeptidase activity"/>
    <property type="evidence" value="ECO:0007669"/>
    <property type="project" value="TreeGrafter"/>
</dbReference>
<keyword evidence="3 9" id="KW-0031">Aminopeptidase</keyword>
<dbReference type="eggNOG" id="KOG2596">
    <property type="taxonomic scope" value="Eukaryota"/>
</dbReference>
<dbReference type="GO" id="GO:0006508">
    <property type="term" value="P:proteolysis"/>
    <property type="evidence" value="ECO:0007669"/>
    <property type="project" value="UniProtKB-KW"/>
</dbReference>
<keyword evidence="6 9" id="KW-0378">Hydrolase</keyword>
<evidence type="ECO:0000256" key="6">
    <source>
        <dbReference type="ARBA" id="ARBA00022801"/>
    </source>
</evidence>
<evidence type="ECO:0000256" key="1">
    <source>
        <dbReference type="ARBA" id="ARBA00001947"/>
    </source>
</evidence>
<keyword evidence="5 9" id="KW-0479">Metal-binding</keyword>
<evidence type="ECO:0000256" key="3">
    <source>
        <dbReference type="ARBA" id="ARBA00022438"/>
    </source>
</evidence>
<evidence type="ECO:0000313" key="11">
    <source>
        <dbReference type="Proteomes" id="UP000005018"/>
    </source>
</evidence>
<dbReference type="GO" id="GO:0000324">
    <property type="term" value="C:fungal-type vacuole"/>
    <property type="evidence" value="ECO:0007669"/>
    <property type="project" value="TreeGrafter"/>
</dbReference>
<evidence type="ECO:0000313" key="10">
    <source>
        <dbReference type="EMBL" id="CCG24405.1"/>
    </source>
</evidence>
<dbReference type="PRINTS" id="PR00932">
    <property type="entry name" value="AMINO1PTASE"/>
</dbReference>
<name>H8X8D0_CANO9</name>
<organism evidence="10 11">
    <name type="scientific">Candida orthopsilosis (strain 90-125)</name>
    <name type="common">Yeast</name>
    <dbReference type="NCBI Taxonomy" id="1136231"/>
    <lineage>
        <taxon>Eukaryota</taxon>
        <taxon>Fungi</taxon>
        <taxon>Dikarya</taxon>
        <taxon>Ascomycota</taxon>
        <taxon>Saccharomycotina</taxon>
        <taxon>Pichiomycetes</taxon>
        <taxon>Debaryomycetaceae</taxon>
        <taxon>Candida/Lodderomyces clade</taxon>
        <taxon>Candida</taxon>
    </lineage>
</organism>
<dbReference type="Proteomes" id="UP000005018">
    <property type="component" value="Chromosome 6"/>
</dbReference>
<dbReference type="FunFam" id="2.30.250.10:FF:000001">
    <property type="entry name" value="Aspartyl aminopeptidase 1"/>
    <property type="match status" value="1"/>
</dbReference>